<name>A0A9D1PG20_9FIRM</name>
<dbReference type="InterPro" id="IPR011990">
    <property type="entry name" value="TPR-like_helical_dom_sf"/>
</dbReference>
<evidence type="ECO:0000259" key="3">
    <source>
        <dbReference type="Pfam" id="PF13240"/>
    </source>
</evidence>
<evidence type="ECO:0000313" key="4">
    <source>
        <dbReference type="EMBL" id="HIV40301.1"/>
    </source>
</evidence>
<feature type="region of interest" description="Disordered" evidence="1">
    <location>
        <begin position="52"/>
        <end position="73"/>
    </location>
</feature>
<keyword evidence="2" id="KW-1133">Transmembrane helix</keyword>
<feature type="compositionally biased region" description="Basic and acidic residues" evidence="1">
    <location>
        <begin position="52"/>
        <end position="69"/>
    </location>
</feature>
<reference evidence="4" key="1">
    <citation type="journal article" date="2021" name="PeerJ">
        <title>Extensive microbial diversity within the chicken gut microbiome revealed by metagenomics and culture.</title>
        <authorList>
            <person name="Gilroy R."/>
            <person name="Ravi A."/>
            <person name="Getino M."/>
            <person name="Pursley I."/>
            <person name="Horton D.L."/>
            <person name="Alikhan N.F."/>
            <person name="Baker D."/>
            <person name="Gharbi K."/>
            <person name="Hall N."/>
            <person name="Watson M."/>
            <person name="Adriaenssens E.M."/>
            <person name="Foster-Nyarko E."/>
            <person name="Jarju S."/>
            <person name="Secka A."/>
            <person name="Antonio M."/>
            <person name="Oren A."/>
            <person name="Chaudhuri R.R."/>
            <person name="La Ragione R."/>
            <person name="Hildebrand F."/>
            <person name="Pallen M.J."/>
        </authorList>
    </citation>
    <scope>NUCLEOTIDE SEQUENCE</scope>
    <source>
        <strain evidence="4">CHK195-9823</strain>
    </source>
</reference>
<dbReference type="Pfam" id="PF14559">
    <property type="entry name" value="TPR_19"/>
    <property type="match status" value="1"/>
</dbReference>
<dbReference type="SUPFAM" id="SSF48452">
    <property type="entry name" value="TPR-like"/>
    <property type="match status" value="1"/>
</dbReference>
<proteinExistence type="predicted"/>
<dbReference type="Gene3D" id="1.25.40.10">
    <property type="entry name" value="Tetratricopeptide repeat domain"/>
    <property type="match status" value="1"/>
</dbReference>
<sequence length="377" mass="42866">MKCRNCGADLEEGTLFCPVCGKEVQWVPEYNTLETLIKQREIEEQEKKRREMEARKEREKEERKAEQERKRKRHKRRLIMGTIGAVIVLGVAAFGFIYQTQINSFSYQMDQAETAYGQGDYEGALSYVGRAQELEPGNAQAQILEARIYVKDNNVSAAESILNSVTESDPENTTAYGELLRLYDQQEKYTDIRDLMDNASDNIREIYHNYVCTLPEISQEGGSFTEEVSIEFTDIPSGTEVYYTLDGSDPDQNSEKYQDPIELTEEGTTTLKYIAYNQKSIPSDIGVEEYVIRFDAPDRPLIAPVSGKYDYQENIIVTVPDGCTVYYAFDETPTIESTQYTDPVPMPQGEHTFSAIAVDSRGKVSPVASEVYVYYGY</sequence>
<dbReference type="EMBL" id="DXIQ01000107">
    <property type="protein sequence ID" value="HIV40301.1"/>
    <property type="molecule type" value="Genomic_DNA"/>
</dbReference>
<protein>
    <submittedName>
        <fullName evidence="4">Chitobiase/beta-hexosaminidase C-terminal domain-containing protein</fullName>
    </submittedName>
</protein>
<reference evidence="4" key="2">
    <citation type="submission" date="2021-04" db="EMBL/GenBank/DDBJ databases">
        <authorList>
            <person name="Gilroy R."/>
        </authorList>
    </citation>
    <scope>NUCLEOTIDE SEQUENCE</scope>
    <source>
        <strain evidence="4">CHK195-9823</strain>
    </source>
</reference>
<dbReference type="InterPro" id="IPR026876">
    <property type="entry name" value="Fn3_assoc_repeat"/>
</dbReference>
<keyword evidence="2" id="KW-0472">Membrane</keyword>
<accession>A0A9D1PG20</accession>
<evidence type="ECO:0000256" key="2">
    <source>
        <dbReference type="SAM" id="Phobius"/>
    </source>
</evidence>
<keyword evidence="2" id="KW-0812">Transmembrane</keyword>
<gene>
    <name evidence="4" type="ORF">H9747_15125</name>
</gene>
<organism evidence="4 5">
    <name type="scientific">Candidatus Blautia stercorigallinarum</name>
    <dbReference type="NCBI Taxonomy" id="2838501"/>
    <lineage>
        <taxon>Bacteria</taxon>
        <taxon>Bacillati</taxon>
        <taxon>Bacillota</taxon>
        <taxon>Clostridia</taxon>
        <taxon>Lachnospirales</taxon>
        <taxon>Lachnospiraceae</taxon>
        <taxon>Blautia</taxon>
    </lineage>
</organism>
<dbReference type="InterPro" id="IPR026870">
    <property type="entry name" value="Zinc_ribbon_dom"/>
</dbReference>
<feature type="transmembrane region" description="Helical" evidence="2">
    <location>
        <begin position="78"/>
        <end position="98"/>
    </location>
</feature>
<evidence type="ECO:0000256" key="1">
    <source>
        <dbReference type="SAM" id="MobiDB-lite"/>
    </source>
</evidence>
<comment type="caution">
    <text evidence="4">The sequence shown here is derived from an EMBL/GenBank/DDBJ whole genome shotgun (WGS) entry which is preliminary data.</text>
</comment>
<dbReference type="Proteomes" id="UP000886814">
    <property type="component" value="Unassembled WGS sequence"/>
</dbReference>
<feature type="domain" description="Zinc-ribbon" evidence="3">
    <location>
        <begin position="2"/>
        <end position="24"/>
    </location>
</feature>
<dbReference type="Pfam" id="PF13287">
    <property type="entry name" value="Fn3_assoc"/>
    <property type="match status" value="2"/>
</dbReference>
<dbReference type="Pfam" id="PF13240">
    <property type="entry name" value="Zn_Ribbon_1"/>
    <property type="match status" value="1"/>
</dbReference>
<dbReference type="AlphaFoldDB" id="A0A9D1PG20"/>
<evidence type="ECO:0000313" key="5">
    <source>
        <dbReference type="Proteomes" id="UP000886814"/>
    </source>
</evidence>